<dbReference type="Proteomes" id="UP000519573">
    <property type="component" value="Unassembled WGS sequence"/>
</dbReference>
<evidence type="ECO:0000256" key="1">
    <source>
        <dbReference type="SAM" id="Coils"/>
    </source>
</evidence>
<name>A0A7X0Z1J1_9LIST</name>
<accession>A0A7X0Z1J1</accession>
<dbReference type="EMBL" id="JAARYH010000005">
    <property type="protein sequence ID" value="MBC2167461.1"/>
    <property type="molecule type" value="Genomic_DNA"/>
</dbReference>
<dbReference type="RefSeq" id="WP_185577097.1">
    <property type="nucleotide sequence ID" value="NZ_JAARYH010000005.1"/>
</dbReference>
<evidence type="ECO:0000313" key="3">
    <source>
        <dbReference type="Proteomes" id="UP000519573"/>
    </source>
</evidence>
<keyword evidence="1" id="KW-0175">Coiled coil</keyword>
<proteinExistence type="predicted"/>
<comment type="caution">
    <text evidence="2">The sequence shown here is derived from an EMBL/GenBank/DDBJ whole genome shotgun (WGS) entry which is preliminary data.</text>
</comment>
<evidence type="ECO:0008006" key="4">
    <source>
        <dbReference type="Google" id="ProtNLM"/>
    </source>
</evidence>
<feature type="coiled-coil region" evidence="1">
    <location>
        <begin position="187"/>
        <end position="275"/>
    </location>
</feature>
<dbReference type="InterPro" id="IPR027417">
    <property type="entry name" value="P-loop_NTPase"/>
</dbReference>
<sequence>MSRIIIKRLVILGPSYKRTLPFIDGLNIISGVKTSGKSLILRLIDYGLGKSKKFNMDAQRVLDMHCDTIYLEIGIGDEVFTIRRHLKKSVDTVHLYSINLDEIDDYIPLKKSLRELNIFLMRKLQISEVKLVKNKARSADKETQIISFRDIFRYVYIPQHELGTNNFLNNESVFKRQKNPYAFEVICKIIEGNRNEIQEEIAAVENQINKLVNGKNSVYQYLVERDEEDYAELIDKKESIERKINSYNYSKEEVIANSQLNKNKENELYVKLKNQIGNLVDNIYNVRREAGRIQQRIDSKKYLISNYSQEIKELDMTIEANYMLKKWEQVIECPLCNSEVTRTNDEYEIDMSRTELVELKKEKTKKIDFAESIIAIDTEKVRETEIEIDYLTNQKNIFEEAILVFSKKTDVPFLSEINTLNKLIIELQKELEIVKECLRVHRNISEKEKEIKSLDLELIRLKRRLTTLNIEENKKIEIFNFLDTQYKGFMSKFKYNHLEGTYIDRDKYVPFHDYASVFEHESGGLLECMQIAFLCSILSGKQENMAPGHPGFLLLDTISKYLGTIESSESDGEIISDPIVYDEIYRVIIELSSSYQMILVDNTPPEKYKKYIRYIFLDEESGLINLNLNEI</sequence>
<evidence type="ECO:0000313" key="2">
    <source>
        <dbReference type="EMBL" id="MBC2167461.1"/>
    </source>
</evidence>
<dbReference type="AlphaFoldDB" id="A0A7X0Z1J1"/>
<feature type="coiled-coil region" evidence="1">
    <location>
        <begin position="444"/>
        <end position="471"/>
    </location>
</feature>
<organism evidence="2 3">
    <name type="scientific">Listeria booriae</name>
    <dbReference type="NCBI Taxonomy" id="1552123"/>
    <lineage>
        <taxon>Bacteria</taxon>
        <taxon>Bacillati</taxon>
        <taxon>Bacillota</taxon>
        <taxon>Bacilli</taxon>
        <taxon>Bacillales</taxon>
        <taxon>Listeriaceae</taxon>
        <taxon>Listeria</taxon>
    </lineage>
</organism>
<protein>
    <recommendedName>
        <fullName evidence="4">Rad50/SbcC-type AAA domain-containing protein</fullName>
    </recommendedName>
</protein>
<gene>
    <name evidence="2" type="ORF">HCB26_12845</name>
</gene>
<dbReference type="Gene3D" id="3.40.50.300">
    <property type="entry name" value="P-loop containing nucleotide triphosphate hydrolases"/>
    <property type="match status" value="1"/>
</dbReference>
<reference evidence="2 3" key="1">
    <citation type="submission" date="2020-03" db="EMBL/GenBank/DDBJ databases">
        <title>Soil Listeria distribution.</title>
        <authorList>
            <person name="Liao J."/>
            <person name="Wiedmann M."/>
        </authorList>
    </citation>
    <scope>NUCLEOTIDE SEQUENCE [LARGE SCALE GENOMIC DNA]</scope>
    <source>
        <strain evidence="2 3">FSL L7-0245</strain>
    </source>
</reference>